<gene>
    <name evidence="7" type="ORF">CspeluHIS016_0402670</name>
</gene>
<keyword evidence="4" id="KW-0829">Tyrosine-protein kinase</keyword>
<keyword evidence="3" id="KW-0418">Kinase</keyword>
<evidence type="ECO:0000256" key="1">
    <source>
        <dbReference type="ARBA" id="ARBA00011902"/>
    </source>
</evidence>
<protein>
    <recommendedName>
        <fullName evidence="1">receptor protein-tyrosine kinase</fullName>
        <ecNumber evidence="1">2.7.10.1</ecNumber>
    </recommendedName>
</protein>
<comment type="caution">
    <text evidence="7">The sequence shown here is derived from an EMBL/GenBank/DDBJ whole genome shotgun (WGS) entry which is preliminary data.</text>
</comment>
<keyword evidence="6" id="KW-1133">Transmembrane helix</keyword>
<sequence>MEEPLTAIHSVLSALDNIGSGLSMPTQALPSGPALPSLQTGREPPATFQPGDANASSPNVGAIVGGVIGGVVGCVIVAVLVYLCVRRERKREMRTIQRIPETEMEAEPFEIEGALLPPAYNPEWCRTPLEPISVAQLNEKGSRW</sequence>
<dbReference type="Gene3D" id="6.10.250.2930">
    <property type="match status" value="1"/>
</dbReference>
<keyword evidence="6" id="KW-0812">Transmembrane</keyword>
<name>A0AAD3TV23_9TREE</name>
<reference evidence="7" key="1">
    <citation type="journal article" date="2023" name="BMC Genomics">
        <title>Chromosome-level genome assemblies of Cutaneotrichosporon spp. (Trichosporonales, Basidiomycota) reveal imbalanced evolution between nucleotide sequences and chromosome synteny.</title>
        <authorList>
            <person name="Kobayashi Y."/>
            <person name="Kayamori A."/>
            <person name="Aoki K."/>
            <person name="Shiwa Y."/>
            <person name="Matsutani M."/>
            <person name="Fujita N."/>
            <person name="Sugita T."/>
            <person name="Iwasaki W."/>
            <person name="Tanaka N."/>
            <person name="Takashima M."/>
        </authorList>
    </citation>
    <scope>NUCLEOTIDE SEQUENCE</scope>
    <source>
        <strain evidence="7">HIS016</strain>
    </source>
</reference>
<evidence type="ECO:0000313" key="7">
    <source>
        <dbReference type="EMBL" id="GMK57433.1"/>
    </source>
</evidence>
<keyword evidence="8" id="KW-1185">Reference proteome</keyword>
<dbReference type="GO" id="GO:0004714">
    <property type="term" value="F:transmembrane receptor protein tyrosine kinase activity"/>
    <property type="evidence" value="ECO:0007669"/>
    <property type="project" value="UniProtKB-EC"/>
</dbReference>
<evidence type="ECO:0000256" key="4">
    <source>
        <dbReference type="ARBA" id="ARBA00023137"/>
    </source>
</evidence>
<evidence type="ECO:0000256" key="6">
    <source>
        <dbReference type="SAM" id="Phobius"/>
    </source>
</evidence>
<evidence type="ECO:0000256" key="3">
    <source>
        <dbReference type="ARBA" id="ARBA00022777"/>
    </source>
</evidence>
<dbReference type="AlphaFoldDB" id="A0AAD3TV23"/>
<feature type="transmembrane region" description="Helical" evidence="6">
    <location>
        <begin position="60"/>
        <end position="85"/>
    </location>
</feature>
<evidence type="ECO:0000256" key="2">
    <source>
        <dbReference type="ARBA" id="ARBA00022679"/>
    </source>
</evidence>
<dbReference type="EMBL" id="BTCM01000004">
    <property type="protein sequence ID" value="GMK57433.1"/>
    <property type="molecule type" value="Genomic_DNA"/>
</dbReference>
<proteinExistence type="predicted"/>
<reference evidence="7" key="2">
    <citation type="submission" date="2023-06" db="EMBL/GenBank/DDBJ databases">
        <authorList>
            <person name="Kobayashi Y."/>
            <person name="Kayamori A."/>
            <person name="Aoki K."/>
            <person name="Shiwa Y."/>
            <person name="Fujita N."/>
            <person name="Sugita T."/>
            <person name="Iwasaki W."/>
            <person name="Tanaka N."/>
            <person name="Takashima M."/>
        </authorList>
    </citation>
    <scope>NUCLEOTIDE SEQUENCE</scope>
    <source>
        <strain evidence="7">HIS016</strain>
    </source>
</reference>
<organism evidence="7 8">
    <name type="scientific">Cutaneotrichosporon spelunceum</name>
    <dbReference type="NCBI Taxonomy" id="1672016"/>
    <lineage>
        <taxon>Eukaryota</taxon>
        <taxon>Fungi</taxon>
        <taxon>Dikarya</taxon>
        <taxon>Basidiomycota</taxon>
        <taxon>Agaricomycotina</taxon>
        <taxon>Tremellomycetes</taxon>
        <taxon>Trichosporonales</taxon>
        <taxon>Trichosporonaceae</taxon>
        <taxon>Cutaneotrichosporon</taxon>
    </lineage>
</organism>
<evidence type="ECO:0000313" key="8">
    <source>
        <dbReference type="Proteomes" id="UP001222932"/>
    </source>
</evidence>
<evidence type="ECO:0000256" key="5">
    <source>
        <dbReference type="SAM" id="MobiDB-lite"/>
    </source>
</evidence>
<keyword evidence="6" id="KW-0472">Membrane</keyword>
<keyword evidence="2" id="KW-0808">Transferase</keyword>
<dbReference type="EC" id="2.7.10.1" evidence="1"/>
<accession>A0AAD3TV23</accession>
<dbReference type="InterPro" id="IPR044912">
    <property type="entry name" value="Egfr_JX_dom"/>
</dbReference>
<dbReference type="Proteomes" id="UP001222932">
    <property type="component" value="Unassembled WGS sequence"/>
</dbReference>
<feature type="region of interest" description="Disordered" evidence="5">
    <location>
        <begin position="29"/>
        <end position="55"/>
    </location>
</feature>